<dbReference type="Proteomes" id="UP000034338">
    <property type="component" value="Unassembled WGS sequence"/>
</dbReference>
<dbReference type="Proteomes" id="UP000034733">
    <property type="component" value="Unassembled WGS sequence"/>
</dbReference>
<evidence type="ECO:0000313" key="22">
    <source>
        <dbReference type="Proteomes" id="UP000034733"/>
    </source>
</evidence>
<reference evidence="14 24" key="2">
    <citation type="journal article" date="2020" name="Environ. Microbiol. Rep.">
        <title>Redox cycling of Fe(II) and Fe(III) in magnetite accelerates aceticlastic methanogenesis by Methanosarcina mazei.</title>
        <authorList>
            <person name="Wang H."/>
            <person name="Byrne J.M."/>
            <person name="Liu P."/>
            <person name="Liu J."/>
            <person name="Dong X."/>
            <person name="Lu Y."/>
        </authorList>
    </citation>
    <scope>NUCLEOTIDE SEQUENCE [LARGE SCALE GENOMIC DNA]</scope>
    <source>
        <strain evidence="14">Zm-15</strain>
        <strain evidence="24">zm-15</strain>
    </source>
</reference>
<feature type="repeat" description="TPR" evidence="3">
    <location>
        <begin position="3"/>
        <end position="36"/>
    </location>
</feature>
<feature type="repeat" description="TPR" evidence="3">
    <location>
        <begin position="37"/>
        <end position="70"/>
    </location>
</feature>
<keyword evidence="4" id="KW-1133">Transmembrane helix</keyword>
<keyword evidence="1" id="KW-0677">Repeat</keyword>
<name>A0A0F8P1A8_METMZ</name>
<dbReference type="Gene3D" id="1.25.40.10">
    <property type="entry name" value="Tetratricopeptide repeat domain"/>
    <property type="match status" value="4"/>
</dbReference>
<dbReference type="Proteomes" id="UP000034409">
    <property type="component" value="Unassembled WGS sequence"/>
</dbReference>
<dbReference type="PROSITE" id="PS50005">
    <property type="entry name" value="TPR"/>
    <property type="match status" value="8"/>
</dbReference>
<accession>A0A0F8P1A8</accession>
<evidence type="ECO:0000313" key="19">
    <source>
        <dbReference type="Proteomes" id="UP000034399"/>
    </source>
</evidence>
<dbReference type="PROSITE" id="PS50293">
    <property type="entry name" value="TPR_REGION"/>
    <property type="match status" value="1"/>
</dbReference>
<evidence type="ECO:0000313" key="10">
    <source>
        <dbReference type="EMBL" id="KKH23941.1"/>
    </source>
</evidence>
<evidence type="ECO:0000313" key="9">
    <source>
        <dbReference type="EMBL" id="KKH19924.1"/>
    </source>
</evidence>
<dbReference type="Proteomes" id="UP000034064">
    <property type="component" value="Unassembled WGS sequence"/>
</dbReference>
<dbReference type="InterPro" id="IPR019734">
    <property type="entry name" value="TPR_rpt"/>
</dbReference>
<dbReference type="EMBL" id="JJQA01000020">
    <property type="protein sequence ID" value="KKH19924.1"/>
    <property type="molecule type" value="Genomic_DNA"/>
</dbReference>
<evidence type="ECO:0000256" key="3">
    <source>
        <dbReference type="PROSITE-ProRule" id="PRU00339"/>
    </source>
</evidence>
<dbReference type="SUPFAM" id="SSF48452">
    <property type="entry name" value="TPR-like"/>
    <property type="match status" value="1"/>
</dbReference>
<dbReference type="PATRIC" id="fig|2209.44.peg.2219"/>
<dbReference type="PANTHER" id="PTHR44943:SF4">
    <property type="entry name" value="TPR REPEAT-CONTAINING PROTEIN MJ0798"/>
    <property type="match status" value="1"/>
</dbReference>
<feature type="repeat" description="TPR" evidence="3">
    <location>
        <begin position="71"/>
        <end position="104"/>
    </location>
</feature>
<feature type="repeat" description="TPR" evidence="3">
    <location>
        <begin position="283"/>
        <end position="316"/>
    </location>
</feature>
<dbReference type="EMBL" id="JJQK01000146">
    <property type="protein sequence ID" value="KKH50821.1"/>
    <property type="molecule type" value="Genomic_DNA"/>
</dbReference>
<dbReference type="Pfam" id="PF00515">
    <property type="entry name" value="TPR_1"/>
    <property type="match status" value="2"/>
</dbReference>
<reference evidence="15 16" key="1">
    <citation type="journal article" date="2015" name="ISME J.">
        <title>Genomic and phenotypic differentiation among Methanosarcina mazei populations from Columbia River sediment.</title>
        <authorList>
            <person name="Youngblut N.D."/>
            <person name="Wirth J.S."/>
            <person name="Henriksen J.R."/>
            <person name="Smith M."/>
            <person name="Simon H."/>
            <person name="Metcalf W.W."/>
            <person name="Whitaker R.J."/>
        </authorList>
    </citation>
    <scope>NUCLEOTIDE SEQUENCE [LARGE SCALE GENOMIC DNA]</scope>
    <source>
        <strain evidence="9 16">1.F.A.1A.3</strain>
        <strain evidence="10 22">1.F.A.1B.3</strain>
        <strain evidence="8 15">1.F.A.1B.4</strain>
        <strain evidence="11 18">1.H.A.0.1</strain>
        <strain evidence="12 21">1.H.A.1A.4</strain>
        <strain evidence="13 17">1.H.A.2.1</strain>
        <strain evidence="5 19">3.F.A.1A.1</strain>
        <strain evidence="6 23">3.H.A.2.6</strain>
        <strain evidence="7 20">3.H.A.2.8</strain>
    </source>
</reference>
<dbReference type="EMBL" id="JJQB01000002">
    <property type="protein sequence ID" value="KKH23941.1"/>
    <property type="molecule type" value="Genomic_DNA"/>
</dbReference>
<dbReference type="InterPro" id="IPR011990">
    <property type="entry name" value="TPR-like_helical_dom_sf"/>
</dbReference>
<dbReference type="EMBL" id="JJQF01000151">
    <property type="protein sequence ID" value="KKH26398.1"/>
    <property type="molecule type" value="Genomic_DNA"/>
</dbReference>
<evidence type="ECO:0000313" key="18">
    <source>
        <dbReference type="Proteomes" id="UP000034338"/>
    </source>
</evidence>
<proteinExistence type="predicted"/>
<dbReference type="Proteomes" id="UP000033987">
    <property type="component" value="Unassembled WGS sequence"/>
</dbReference>
<dbReference type="AlphaFoldDB" id="A0A0F8P1A8"/>
<evidence type="ECO:0000313" key="23">
    <source>
        <dbReference type="Proteomes" id="UP000034950"/>
    </source>
</evidence>
<gene>
    <name evidence="11" type="ORF">DU37_17595</name>
    <name evidence="9" type="ORF">DU44_17785</name>
    <name evidence="10" type="ORF">DU48_03025</name>
    <name evidence="5" type="ORF">DU52_17135</name>
    <name evidence="6" type="ORF">DU57_10210</name>
    <name evidence="7" type="ORF">DU59_14055</name>
    <name evidence="8" type="ORF">DU65_05430</name>
    <name evidence="12" type="ORF">DU71_09355</name>
    <name evidence="13" type="ORF">DU72_06985</name>
    <name evidence="14" type="ORF">FQU78_13360</name>
</gene>
<dbReference type="Proteomes" id="UP000034399">
    <property type="component" value="Unassembled WGS sequence"/>
</dbReference>
<dbReference type="SMART" id="SM00028">
    <property type="entry name" value="TPR"/>
    <property type="match status" value="10"/>
</dbReference>
<dbReference type="Pfam" id="PF13181">
    <property type="entry name" value="TPR_8"/>
    <property type="match status" value="2"/>
</dbReference>
<evidence type="ECO:0000313" key="21">
    <source>
        <dbReference type="Proteomes" id="UP000034672"/>
    </source>
</evidence>
<evidence type="ECO:0000313" key="24">
    <source>
        <dbReference type="Proteomes" id="UP000467371"/>
    </source>
</evidence>
<dbReference type="PANTHER" id="PTHR44943">
    <property type="entry name" value="CELLULOSE SYNTHASE OPERON PROTEIN C"/>
    <property type="match status" value="1"/>
</dbReference>
<evidence type="ECO:0000313" key="16">
    <source>
        <dbReference type="Proteomes" id="UP000034064"/>
    </source>
</evidence>
<evidence type="ECO:0000256" key="1">
    <source>
        <dbReference type="ARBA" id="ARBA00022737"/>
    </source>
</evidence>
<evidence type="ECO:0000313" key="8">
    <source>
        <dbReference type="EMBL" id="KKH19343.1"/>
    </source>
</evidence>
<dbReference type="Proteomes" id="UP000467371">
    <property type="component" value="Chromosome"/>
</dbReference>
<dbReference type="EMBL" id="JJPR01000087">
    <property type="protein sequence ID" value="KKG86725.1"/>
    <property type="molecule type" value="Genomic_DNA"/>
</dbReference>
<dbReference type="Pfam" id="PF13431">
    <property type="entry name" value="TPR_17"/>
    <property type="match status" value="1"/>
</dbReference>
<keyword evidence="2 3" id="KW-0802">TPR repeat</keyword>
<dbReference type="Proteomes" id="UP000034950">
    <property type="component" value="Unassembled WGS sequence"/>
</dbReference>
<evidence type="ECO:0000313" key="15">
    <source>
        <dbReference type="Proteomes" id="UP000033987"/>
    </source>
</evidence>
<dbReference type="GeneID" id="44088150"/>
<evidence type="ECO:0000313" key="6">
    <source>
        <dbReference type="EMBL" id="KKG86725.1"/>
    </source>
</evidence>
<feature type="transmembrane region" description="Helical" evidence="4">
    <location>
        <begin position="489"/>
        <end position="515"/>
    </location>
</feature>
<evidence type="ECO:0000256" key="4">
    <source>
        <dbReference type="SAM" id="Phobius"/>
    </source>
</evidence>
<dbReference type="RefSeq" id="WP_048039139.1">
    <property type="nucleotide sequence ID" value="NZ_CP042908.1"/>
</dbReference>
<feature type="transmembrane region" description="Helical" evidence="4">
    <location>
        <begin position="556"/>
        <end position="575"/>
    </location>
</feature>
<dbReference type="Proteomes" id="UP000034672">
    <property type="component" value="Unassembled WGS sequence"/>
</dbReference>
<feature type="repeat" description="TPR" evidence="3">
    <location>
        <begin position="105"/>
        <end position="138"/>
    </location>
</feature>
<evidence type="ECO:0000313" key="11">
    <source>
        <dbReference type="EMBL" id="KKH26398.1"/>
    </source>
</evidence>
<feature type="repeat" description="TPR" evidence="3">
    <location>
        <begin position="215"/>
        <end position="248"/>
    </location>
</feature>
<keyword evidence="4" id="KW-0812">Transmembrane</keyword>
<dbReference type="InterPro" id="IPR051685">
    <property type="entry name" value="Ycf3/AcsC/BcsC/TPR_MFPF"/>
</dbReference>
<dbReference type="EMBL" id="JJPA01000084">
    <property type="protein sequence ID" value="KKG34722.1"/>
    <property type="molecule type" value="Genomic_DNA"/>
</dbReference>
<protein>
    <submittedName>
        <fullName evidence="14">Tetratricopeptide repeat protein</fullName>
    </submittedName>
</protein>
<dbReference type="EMBL" id="JJPS01000011">
    <property type="protein sequence ID" value="KKG94867.1"/>
    <property type="molecule type" value="Genomic_DNA"/>
</dbReference>
<feature type="transmembrane region" description="Helical" evidence="4">
    <location>
        <begin position="527"/>
        <end position="550"/>
    </location>
</feature>
<dbReference type="EMBL" id="JJQC01000118">
    <property type="protein sequence ID" value="KKH19343.1"/>
    <property type="molecule type" value="Genomic_DNA"/>
</dbReference>
<evidence type="ECO:0000313" key="5">
    <source>
        <dbReference type="EMBL" id="KKG34722.1"/>
    </source>
</evidence>
<evidence type="ECO:0000313" key="20">
    <source>
        <dbReference type="Proteomes" id="UP000034409"/>
    </source>
</evidence>
<feature type="repeat" description="TPR" evidence="3">
    <location>
        <begin position="147"/>
        <end position="180"/>
    </location>
</feature>
<dbReference type="Pfam" id="PF13432">
    <property type="entry name" value="TPR_16"/>
    <property type="match status" value="1"/>
</dbReference>
<sequence>MDVNDLCKKGNDSRRANDNYKALEYYKEALKINPHHVDSLIGKGLVLRNLKKYSEALVECNRAIEADPESFKAWNTKGLVLRNLKRYDEAVEAFNASIHIDPENAFSWNGKGLVLLSLRKYTEAIEAYNTSLNMNVRKEKPEAKEIIFSWNGKGVAFANLGQFDKSIEAFNEVIKRDPKPAFALSGKAIVYYNIGRLKKALELFEESIKFNEMSGFAWNGKGLVFLSLKQFDRAIESFKKSILCDPDFIPSYNNLGKLYLDIGDLKNASSILNVSFSKDTNNDSTLFLKGRIELEKQNYDDAIHYFKEAISLSLGDPLILVWEVYAKYLKAEVGFDPSDKRYQDLILSCIRELEKINTLYNQTENSYLTIKKERVTQRFLTSARSFLYRFQWNSDISIKLLAKITSNLWRYDKLKIESYNNYFLGCFYYKFNDYFSAKDKLVNCIKLNSEPKVTSSAKQLVEDIWNSKIYTSIPKWWLKSPCYSFKRKITFSFLLFSILGLLLPEFSFLAILTLYKYITQILLFYQPIYEIFDSILLFISAPFLIVLSFIDWVDNTTQYALLFILLFFFLISPCLKSLKGSDVEIELQSPQTFELNPGLIEKNLKDFENGLSR</sequence>
<evidence type="ECO:0000256" key="2">
    <source>
        <dbReference type="ARBA" id="ARBA00022803"/>
    </source>
</evidence>
<evidence type="ECO:0000313" key="13">
    <source>
        <dbReference type="EMBL" id="KKH50821.1"/>
    </source>
</evidence>
<feature type="repeat" description="TPR" evidence="3">
    <location>
        <begin position="181"/>
        <end position="214"/>
    </location>
</feature>
<organism evidence="10 22">
    <name type="scientific">Methanosarcina mazei</name>
    <name type="common">Methanosarcina frisia</name>
    <dbReference type="NCBI Taxonomy" id="2209"/>
    <lineage>
        <taxon>Archaea</taxon>
        <taxon>Methanobacteriati</taxon>
        <taxon>Methanobacteriota</taxon>
        <taxon>Stenosarchaea group</taxon>
        <taxon>Methanomicrobia</taxon>
        <taxon>Methanosarcinales</taxon>
        <taxon>Methanosarcinaceae</taxon>
        <taxon>Methanosarcina</taxon>
    </lineage>
</organism>
<evidence type="ECO:0000313" key="14">
    <source>
        <dbReference type="EMBL" id="QIB91887.1"/>
    </source>
</evidence>
<evidence type="ECO:0000313" key="7">
    <source>
        <dbReference type="EMBL" id="KKG94867.1"/>
    </source>
</evidence>
<dbReference type="Proteomes" id="UP000034259">
    <property type="component" value="Unassembled WGS sequence"/>
</dbReference>
<dbReference type="EMBL" id="JJQI01000094">
    <property type="protein sequence ID" value="KKH37320.1"/>
    <property type="molecule type" value="Genomic_DNA"/>
</dbReference>
<evidence type="ECO:0000313" key="17">
    <source>
        <dbReference type="Proteomes" id="UP000034259"/>
    </source>
</evidence>
<dbReference type="EMBL" id="CP042908">
    <property type="protein sequence ID" value="QIB91887.1"/>
    <property type="molecule type" value="Genomic_DNA"/>
</dbReference>
<evidence type="ECO:0000313" key="12">
    <source>
        <dbReference type="EMBL" id="KKH37320.1"/>
    </source>
</evidence>
<keyword evidence="4" id="KW-0472">Membrane</keyword>